<sequence>MPDWGHYLLRDSYFSIAQGQIGGYSLVHVTGYNPDIDSGADETVWTAGGLYPWSLWDSTRLITVVSTSNLDQGSVVVSGLDVNFNPVTEEINCAGLTPTTGTTQFKRVNSAVYKNGASNNTGVVTLTANGNTVGLIQAGIGQTLNGIYTVPAGHTAYILTGDFSVQKGEDSQVRFFVRPFGQGFRIAHISECFESTYRYDFLVPVAMTEKTDLDVQASLVETNNTRATTNFSMILVRNDAIQ</sequence>
<organism evidence="1">
    <name type="scientific">uncultured Caudovirales phage</name>
    <dbReference type="NCBI Taxonomy" id="2100421"/>
    <lineage>
        <taxon>Viruses</taxon>
        <taxon>Duplodnaviria</taxon>
        <taxon>Heunggongvirae</taxon>
        <taxon>Uroviricota</taxon>
        <taxon>Caudoviricetes</taxon>
        <taxon>Peduoviridae</taxon>
        <taxon>Maltschvirus</taxon>
        <taxon>Maltschvirus maltsch</taxon>
    </lineage>
</organism>
<dbReference type="EMBL" id="LR796352">
    <property type="protein sequence ID" value="CAB4139548.1"/>
    <property type="molecule type" value="Genomic_DNA"/>
</dbReference>
<accession>A0A6J5LYH8</accession>
<gene>
    <name evidence="1" type="ORF">UFOVP346_58</name>
</gene>
<evidence type="ECO:0000313" key="1">
    <source>
        <dbReference type="EMBL" id="CAB4139548.1"/>
    </source>
</evidence>
<reference evidence="1" key="1">
    <citation type="submission" date="2020-04" db="EMBL/GenBank/DDBJ databases">
        <authorList>
            <person name="Chiriac C."/>
            <person name="Salcher M."/>
            <person name="Ghai R."/>
            <person name="Kavagutti S V."/>
        </authorList>
    </citation>
    <scope>NUCLEOTIDE SEQUENCE</scope>
</reference>
<protein>
    <submittedName>
        <fullName evidence="1">Uncharacterized protein</fullName>
    </submittedName>
</protein>
<proteinExistence type="predicted"/>
<name>A0A6J5LYH8_9CAUD</name>